<reference evidence="2" key="2">
    <citation type="submission" date="2025-08" db="UniProtKB">
        <authorList>
            <consortium name="RefSeq"/>
        </authorList>
    </citation>
    <scope>IDENTIFICATION</scope>
    <source>
        <tissue evidence="2">Leaf</tissue>
    </source>
</reference>
<name>A0AC58T5F6_TOBAC</name>
<proteinExistence type="predicted"/>
<reference evidence="1" key="1">
    <citation type="journal article" date="2014" name="Nat. Commun.">
        <title>The tobacco genome sequence and its comparison with those of tomato and potato.</title>
        <authorList>
            <person name="Sierro N."/>
            <person name="Battey J.N."/>
            <person name="Ouadi S."/>
            <person name="Bakaher N."/>
            <person name="Bovet L."/>
            <person name="Willig A."/>
            <person name="Goepfert S."/>
            <person name="Peitsch M.C."/>
            <person name="Ivanov N.V."/>
        </authorList>
    </citation>
    <scope>NUCLEOTIDE SEQUENCE [LARGE SCALE GENOMIC DNA]</scope>
</reference>
<sequence length="149" mass="16560">MKQKVVLNVSVNGCQPRPSLKKFVLGCLVPFLVQEAATCKNKVMSIATTLSGVEKVSIEVEKNELTVIGEGIDPVKLVNILRKKVGFAQIVSVGPEKKEEKPPEKKEEKPAGEPVPVPVPVFNCNTNRVVEMWEVRDPYYSNTSCFSFW</sequence>
<dbReference type="RefSeq" id="XP_075092466.1">
    <property type="nucleotide sequence ID" value="XM_075236365.1"/>
</dbReference>
<accession>A0AC58T5F6</accession>
<gene>
    <name evidence="2" type="primary">LOC142161682</name>
</gene>
<organism evidence="1 2">
    <name type="scientific">Nicotiana tabacum</name>
    <name type="common">Common tobacco</name>
    <dbReference type="NCBI Taxonomy" id="4097"/>
    <lineage>
        <taxon>Eukaryota</taxon>
        <taxon>Viridiplantae</taxon>
        <taxon>Streptophyta</taxon>
        <taxon>Embryophyta</taxon>
        <taxon>Tracheophyta</taxon>
        <taxon>Spermatophyta</taxon>
        <taxon>Magnoliopsida</taxon>
        <taxon>eudicotyledons</taxon>
        <taxon>Gunneridae</taxon>
        <taxon>Pentapetalae</taxon>
        <taxon>asterids</taxon>
        <taxon>lamiids</taxon>
        <taxon>Solanales</taxon>
        <taxon>Solanaceae</taxon>
        <taxon>Nicotianoideae</taxon>
        <taxon>Nicotianeae</taxon>
        <taxon>Nicotiana</taxon>
    </lineage>
</organism>
<protein>
    <submittedName>
        <fullName evidence="2">Uncharacterized protein LOC142161682</fullName>
    </submittedName>
</protein>
<evidence type="ECO:0000313" key="1">
    <source>
        <dbReference type="Proteomes" id="UP000790787"/>
    </source>
</evidence>
<dbReference type="Proteomes" id="UP000790787">
    <property type="component" value="Chromosome 2"/>
</dbReference>
<evidence type="ECO:0000313" key="2">
    <source>
        <dbReference type="RefSeq" id="XP_075092466.1"/>
    </source>
</evidence>
<keyword evidence="1" id="KW-1185">Reference proteome</keyword>